<dbReference type="PANTHER" id="PTHR19959">
    <property type="entry name" value="KINESIN LIGHT CHAIN"/>
    <property type="match status" value="1"/>
</dbReference>
<dbReference type="SUPFAM" id="SSF48452">
    <property type="entry name" value="TPR-like"/>
    <property type="match status" value="1"/>
</dbReference>
<dbReference type="Pfam" id="PF12770">
    <property type="entry name" value="CHAT"/>
    <property type="match status" value="1"/>
</dbReference>
<protein>
    <submittedName>
        <fullName evidence="2">CHAT domain-containing protein</fullName>
    </submittedName>
</protein>
<proteinExistence type="predicted"/>
<gene>
    <name evidence="2" type="ORF">EDB81DRAFT_891180</name>
</gene>
<dbReference type="PANTHER" id="PTHR19959:SF119">
    <property type="entry name" value="FUNGAL LIPASE-LIKE DOMAIN-CONTAINING PROTEIN"/>
    <property type="match status" value="1"/>
</dbReference>
<dbReference type="Proteomes" id="UP000738349">
    <property type="component" value="Unassembled WGS sequence"/>
</dbReference>
<dbReference type="InterPro" id="IPR016024">
    <property type="entry name" value="ARM-type_fold"/>
</dbReference>
<evidence type="ECO:0000313" key="2">
    <source>
        <dbReference type="EMBL" id="KAH7121612.1"/>
    </source>
</evidence>
<keyword evidence="3" id="KW-1185">Reference proteome</keyword>
<sequence>MEVQALEAVVIAIPPDCPEKAEALNELGKCLWQTALQTQSEDTLRKAVSIIEEAVRMTETNKSDLSRYLNNLGLFLSDLASFTGDKTYWEQSISSLERGSECAPETIKSGLLLNLGNTLRTLYDVERDVELLNRAVGVYQDGLEANPTALSKPKLLNGLAASLLARCLAKTKCATDDLDDALRYAGEAVENSDDDHPFRAIFLDTYASVLFARFGRQHSIELLDASISYGFEAVGLASERCSPETPAFVVNLVESLLMRRRIDSSDSYLDSALEILENVLQDIDDNHQNGNYCSLLYTRCLLDRYERDGDERDIQACSDNLAILSKVPAGKSVPWSPYLAVMVEVLIRHSEISSSAESLDQAVDILKSASLRIRDHSPEASVVYDHLSVGLLARFQLRGSLDDLTSASTAARKALELLDESSIEYTLAQVTYANALLRTYEETEEERHLNSAIQLYEQVARSNCVWRSLRPGRLTVLAFALQLRFGLHKRDEDWEECLAACKESVDASKDSPTHYIPVGQMGNAWFEKSRSNNKDPRNGEYLEQAIQYLTASLDSMPRDHTDRASWLNNLGLAYESLFKYRKDSVFYRYALDTYHQAIQLETASPFLRVTAAYRALVLAGISDLQEAVKAVKQAIDLLPTLSPRLLRREDQQHMITMFSGLGIYGAAVLLEAEQDPLEAVRVLETSRGIMNSLLIDTRTDLTVLEEQDETLALEFKGISSKLDTVSEFPSRLAKPDAFLSRDPEARIATAKTFNKLVLRIRNIHGLEDFLMPPTGKQIRSVAGPSCIIFVNVATFRSDALIVQSDRIWNISLTNLKSEDAISNANKLSQAILDDGDGTIDRIETNECLREILAWLWRSLVNPILTALPQEKGEMPKRICWIPAGVMTNFPIHAASDPEGHNAMDTIVSTYGTTIKGLRHSQQKLSSLTPGRGCGLLVGMQLTPGERDLQFAQDEVSSVESLLRSILPATTVLRNPPGPGTIASTPTKHAVLSLLSDAEVLHLSCHGLADAENPSQSRLLLADWQSSNPGPLTVADIAAQRLPNARLAFLSACHAAIGRAPDLIDEGIHLAGAFQLAGFPQVVGTLWQVSDKRAMQLSKKVWQMILASSDGEGSQSIEYQRLPDVMNKALRELRQDTKMADDEDDVDLEFEDEPFVWAPFVYMGL</sequence>
<reference evidence="2" key="1">
    <citation type="journal article" date="2021" name="Nat. Commun.">
        <title>Genetic determinants of endophytism in the Arabidopsis root mycobiome.</title>
        <authorList>
            <person name="Mesny F."/>
            <person name="Miyauchi S."/>
            <person name="Thiergart T."/>
            <person name="Pickel B."/>
            <person name="Atanasova L."/>
            <person name="Karlsson M."/>
            <person name="Huettel B."/>
            <person name="Barry K.W."/>
            <person name="Haridas S."/>
            <person name="Chen C."/>
            <person name="Bauer D."/>
            <person name="Andreopoulos W."/>
            <person name="Pangilinan J."/>
            <person name="LaButti K."/>
            <person name="Riley R."/>
            <person name="Lipzen A."/>
            <person name="Clum A."/>
            <person name="Drula E."/>
            <person name="Henrissat B."/>
            <person name="Kohler A."/>
            <person name="Grigoriev I.V."/>
            <person name="Martin F.M."/>
            <person name="Hacquard S."/>
        </authorList>
    </citation>
    <scope>NUCLEOTIDE SEQUENCE</scope>
    <source>
        <strain evidence="2">MPI-CAGE-AT-0147</strain>
    </source>
</reference>
<evidence type="ECO:0000259" key="1">
    <source>
        <dbReference type="Pfam" id="PF12770"/>
    </source>
</evidence>
<dbReference type="EMBL" id="JAGMUV010000024">
    <property type="protein sequence ID" value="KAH7121612.1"/>
    <property type="molecule type" value="Genomic_DNA"/>
</dbReference>
<feature type="domain" description="CHAT" evidence="1">
    <location>
        <begin position="850"/>
        <end position="1163"/>
    </location>
</feature>
<comment type="caution">
    <text evidence="2">The sequence shown here is derived from an EMBL/GenBank/DDBJ whole genome shotgun (WGS) entry which is preliminary data.</text>
</comment>
<dbReference type="InterPro" id="IPR011990">
    <property type="entry name" value="TPR-like_helical_dom_sf"/>
</dbReference>
<dbReference type="OrthoDB" id="9991317at2759"/>
<organism evidence="2 3">
    <name type="scientific">Dactylonectria macrodidyma</name>
    <dbReference type="NCBI Taxonomy" id="307937"/>
    <lineage>
        <taxon>Eukaryota</taxon>
        <taxon>Fungi</taxon>
        <taxon>Dikarya</taxon>
        <taxon>Ascomycota</taxon>
        <taxon>Pezizomycotina</taxon>
        <taxon>Sordariomycetes</taxon>
        <taxon>Hypocreomycetidae</taxon>
        <taxon>Hypocreales</taxon>
        <taxon>Nectriaceae</taxon>
        <taxon>Dactylonectria</taxon>
    </lineage>
</organism>
<evidence type="ECO:0000313" key="3">
    <source>
        <dbReference type="Proteomes" id="UP000738349"/>
    </source>
</evidence>
<dbReference type="AlphaFoldDB" id="A0A9P9DME4"/>
<dbReference type="InterPro" id="IPR024983">
    <property type="entry name" value="CHAT_dom"/>
</dbReference>
<dbReference type="Gene3D" id="1.25.40.10">
    <property type="entry name" value="Tetratricopeptide repeat domain"/>
    <property type="match status" value="3"/>
</dbReference>
<name>A0A9P9DME4_9HYPO</name>
<accession>A0A9P9DME4</accession>
<dbReference type="SUPFAM" id="SSF48371">
    <property type="entry name" value="ARM repeat"/>
    <property type="match status" value="1"/>
</dbReference>